<name>A0A401ZVB6_9CHLR</name>
<evidence type="ECO:0000313" key="2">
    <source>
        <dbReference type="Proteomes" id="UP000287352"/>
    </source>
</evidence>
<organism evidence="1 2">
    <name type="scientific">Tengunoibacter tsumagoiensis</name>
    <dbReference type="NCBI Taxonomy" id="2014871"/>
    <lineage>
        <taxon>Bacteria</taxon>
        <taxon>Bacillati</taxon>
        <taxon>Chloroflexota</taxon>
        <taxon>Ktedonobacteria</taxon>
        <taxon>Ktedonobacterales</taxon>
        <taxon>Dictyobacteraceae</taxon>
        <taxon>Tengunoibacter</taxon>
    </lineage>
</organism>
<dbReference type="InterPro" id="IPR021527">
    <property type="entry name" value="DUF2795"/>
</dbReference>
<dbReference type="EMBL" id="BIFR01000001">
    <property type="protein sequence ID" value="GCE10742.1"/>
    <property type="molecule type" value="Genomic_DNA"/>
</dbReference>
<dbReference type="Pfam" id="PF11387">
    <property type="entry name" value="DUF2795"/>
    <property type="match status" value="1"/>
</dbReference>
<gene>
    <name evidence="1" type="ORF">KTT_06010</name>
</gene>
<dbReference type="AlphaFoldDB" id="A0A401ZVB6"/>
<dbReference type="OrthoDB" id="165399at2"/>
<protein>
    <recommendedName>
        <fullName evidence="3">DUF2795 domain-containing protein</fullName>
    </recommendedName>
</protein>
<sequence length="72" mass="8033">MAKINAVHLESMLKGIKFPVRKEELIEQAEAHGADEQVMQALHQLPNHHFRTAMEVSKALGAEQNASRSSQN</sequence>
<evidence type="ECO:0008006" key="3">
    <source>
        <dbReference type="Google" id="ProtNLM"/>
    </source>
</evidence>
<reference evidence="2" key="1">
    <citation type="submission" date="2018-12" db="EMBL/GenBank/DDBJ databases">
        <title>Tengunoibacter tsumagoiensis gen. nov., sp. nov., Dictyobacter kobayashii sp. nov., D. alpinus sp. nov., and D. joshuensis sp. nov. and description of Dictyobacteraceae fam. nov. within the order Ktedonobacterales isolated from Tengu-no-mugimeshi.</title>
        <authorList>
            <person name="Wang C.M."/>
            <person name="Zheng Y."/>
            <person name="Sakai Y."/>
            <person name="Toyoda A."/>
            <person name="Minakuchi Y."/>
            <person name="Abe K."/>
            <person name="Yokota A."/>
            <person name="Yabe S."/>
        </authorList>
    </citation>
    <scope>NUCLEOTIDE SEQUENCE [LARGE SCALE GENOMIC DNA]</scope>
    <source>
        <strain evidence="2">Uno3</strain>
    </source>
</reference>
<dbReference type="Proteomes" id="UP000287352">
    <property type="component" value="Unassembled WGS sequence"/>
</dbReference>
<comment type="caution">
    <text evidence="1">The sequence shown here is derived from an EMBL/GenBank/DDBJ whole genome shotgun (WGS) entry which is preliminary data.</text>
</comment>
<accession>A0A401ZVB6</accession>
<evidence type="ECO:0000313" key="1">
    <source>
        <dbReference type="EMBL" id="GCE10742.1"/>
    </source>
</evidence>
<proteinExistence type="predicted"/>
<dbReference type="RefSeq" id="WP_126578319.1">
    <property type="nucleotide sequence ID" value="NZ_BIFR01000001.1"/>
</dbReference>
<keyword evidence="2" id="KW-1185">Reference proteome</keyword>